<dbReference type="AlphaFoldDB" id="A0A446CNM3"/>
<dbReference type="InterPro" id="IPR005064">
    <property type="entry name" value="BUG"/>
</dbReference>
<dbReference type="PROSITE" id="PS51318">
    <property type="entry name" value="TAT"/>
    <property type="match status" value="1"/>
</dbReference>
<dbReference type="PANTHER" id="PTHR42928:SF5">
    <property type="entry name" value="BLR1237 PROTEIN"/>
    <property type="match status" value="1"/>
</dbReference>
<dbReference type="PANTHER" id="PTHR42928">
    <property type="entry name" value="TRICARBOXYLATE-BINDING PROTEIN"/>
    <property type="match status" value="1"/>
</dbReference>
<evidence type="ECO:0000313" key="3">
    <source>
        <dbReference type="EMBL" id="SSW69345.1"/>
    </source>
</evidence>
<dbReference type="Pfam" id="PF03401">
    <property type="entry name" value="TctC"/>
    <property type="match status" value="1"/>
</dbReference>
<dbReference type="Gene3D" id="3.40.190.10">
    <property type="entry name" value="Periplasmic binding protein-like II"/>
    <property type="match status" value="1"/>
</dbReference>
<dbReference type="PIRSF" id="PIRSF017082">
    <property type="entry name" value="YflP"/>
    <property type="match status" value="1"/>
</dbReference>
<proteinExistence type="inferred from homology"/>
<protein>
    <recommendedName>
        <fullName evidence="5">Tripartite tricarboxylate transporter family receptor</fullName>
    </recommendedName>
</protein>
<evidence type="ECO:0000256" key="2">
    <source>
        <dbReference type="SAM" id="SignalP"/>
    </source>
</evidence>
<gene>
    <name evidence="3" type="ORF">AGI3411_04151</name>
</gene>
<dbReference type="EMBL" id="UFQB01000019">
    <property type="protein sequence ID" value="SSW69345.1"/>
    <property type="molecule type" value="Genomic_DNA"/>
</dbReference>
<organism evidence="3 4">
    <name type="scientific">Achromobacter agilis</name>
    <dbReference type="NCBI Taxonomy" id="1353888"/>
    <lineage>
        <taxon>Bacteria</taxon>
        <taxon>Pseudomonadati</taxon>
        <taxon>Pseudomonadota</taxon>
        <taxon>Betaproteobacteria</taxon>
        <taxon>Burkholderiales</taxon>
        <taxon>Alcaligenaceae</taxon>
        <taxon>Achromobacter</taxon>
    </lineage>
</organism>
<reference evidence="3 4" key="1">
    <citation type="submission" date="2018-07" db="EMBL/GenBank/DDBJ databases">
        <authorList>
            <person name="Peeters C."/>
        </authorList>
    </citation>
    <scope>NUCLEOTIDE SEQUENCE [LARGE SCALE GENOMIC DNA]</scope>
    <source>
        <strain evidence="3 4">LMG 3411</strain>
    </source>
</reference>
<evidence type="ECO:0000313" key="4">
    <source>
        <dbReference type="Proteomes" id="UP000289184"/>
    </source>
</evidence>
<dbReference type="InterPro" id="IPR042100">
    <property type="entry name" value="Bug_dom1"/>
</dbReference>
<dbReference type="SUPFAM" id="SSF53850">
    <property type="entry name" value="Periplasmic binding protein-like II"/>
    <property type="match status" value="1"/>
</dbReference>
<dbReference type="RefSeq" id="WP_244240408.1">
    <property type="nucleotide sequence ID" value="NZ_UFQB01000019.1"/>
</dbReference>
<dbReference type="Proteomes" id="UP000289184">
    <property type="component" value="Unassembled WGS sequence"/>
</dbReference>
<evidence type="ECO:0008006" key="5">
    <source>
        <dbReference type="Google" id="ProtNLM"/>
    </source>
</evidence>
<sequence length="330" mass="34247">MHRRTVLKAIAAAAAMGTAGAARAAEAAFPSKPMRLIVPYPPGGVTDVAGRLAGEILSKKFGQPVVVENRPGANGMIGSQHVAAAAPDGYTLLLNGLGGMVLPMATVTGLPLDMSRAFTPIGQMAEFINVLIVRADSPIRSVDDLVAAARARSKDGLNYGSNGIGTSVHMTTAFFAQRTGTHLLHVPYKGSGEMLIDVVNGNLDFSFSNLPPVMGLIRKGSIRAIAVTSSYRSKQLPDVPTMAEQGVADFDVTSWLGLYGPAGMAPGLVETLSAALQEGMAQASSRDTLSAAGFEPKAASAADFAALNRAELARWKQVASRANVSLKFGA</sequence>
<feature type="chain" id="PRO_5019166029" description="Tripartite tricarboxylate transporter family receptor" evidence="2">
    <location>
        <begin position="25"/>
        <end position="330"/>
    </location>
</feature>
<comment type="similarity">
    <text evidence="1">Belongs to the UPF0065 (bug) family.</text>
</comment>
<dbReference type="InterPro" id="IPR006311">
    <property type="entry name" value="TAT_signal"/>
</dbReference>
<accession>A0A446CNM3</accession>
<dbReference type="CDD" id="cd07012">
    <property type="entry name" value="PBP2_Bug_TTT"/>
    <property type="match status" value="1"/>
</dbReference>
<name>A0A446CNM3_9BURK</name>
<dbReference type="Gene3D" id="3.40.190.150">
    <property type="entry name" value="Bordetella uptake gene, domain 1"/>
    <property type="match status" value="1"/>
</dbReference>
<evidence type="ECO:0000256" key="1">
    <source>
        <dbReference type="ARBA" id="ARBA00006987"/>
    </source>
</evidence>
<feature type="signal peptide" evidence="2">
    <location>
        <begin position="1"/>
        <end position="24"/>
    </location>
</feature>
<keyword evidence="2" id="KW-0732">Signal</keyword>
<keyword evidence="4" id="KW-1185">Reference proteome</keyword>